<keyword evidence="4" id="KW-1185">Reference proteome</keyword>
<name>S8AMN8_DACHA</name>
<dbReference type="PANTHER" id="PTHR35186">
    <property type="entry name" value="ANK_REP_REGION DOMAIN-CONTAINING PROTEIN"/>
    <property type="match status" value="1"/>
</dbReference>
<sequence length="662" mass="74072">MPYRPPVPTESAGLSRRTYIETTGEVPFPSILPLSRQPTAVNVCYDGPNVACQLAGKGAHLHGGATHTLDDELPEWQLFEAVQPLFASNLQWELRRHSAGRVGVDAEAIGSENLLDFFKYEMKRLPDNAPGKKLSCEVYGNCIETLTDLLDLLERLVQEHILHDLELGESEEVKGNIKISNLPDPKLKEQLVVSASMFTSIYSWLGVEFAAPLQSPPEPLFDSSSSNHKGQEDPAPEENKDHPKLRALGKAVSIALEDGTDLGQTCSAYLQLDHTTEEFADAVDVLSSFNTCLESPDVSGGAKPHDLTYALEISRTRWEDVGPSNFSSLLFNILQKKISGCQANQSEKHQAMLRLNGFQLEDNPLAFDMFFHPCKRSNYWQESRFTPKGKNLQNFARPEFVHNLCGYIDRFPEESNPVVLSIAFDKTKLLATTADLLAHAGALPEKSLEDLLGRGFFRKPTAGGAFSPGDKAVLTLSLARCLLHFFQGPWMERPWSAESVRFLQRNTSTEILDIHHPYIRYVLPNEVGTTVEPKFAKFQRVMLSFGRLLLEIETGENIVIDSSLESDPDDVKNTLMDILDRQEEPRGPYHLAVEGCLKFKASLASIQKREPKLELDHQIRKVIYTSVIKHLEQNLSCFEITKSFWPGGTSKSPTDQSQPRQK</sequence>
<dbReference type="InterPro" id="IPR056002">
    <property type="entry name" value="DUF7580"/>
</dbReference>
<evidence type="ECO:0000313" key="4">
    <source>
        <dbReference type="Proteomes" id="UP000015100"/>
    </source>
</evidence>
<dbReference type="HOGENOM" id="CLU_475362_0_0_1"/>
<proteinExistence type="predicted"/>
<dbReference type="Proteomes" id="UP000015100">
    <property type="component" value="Unassembled WGS sequence"/>
</dbReference>
<dbReference type="eggNOG" id="ENOG502RWZI">
    <property type="taxonomic scope" value="Eukaryota"/>
</dbReference>
<feature type="domain" description="DUF7580" evidence="2">
    <location>
        <begin position="323"/>
        <end position="636"/>
    </location>
</feature>
<dbReference type="OrthoDB" id="206201at2759"/>
<reference evidence="3 4" key="1">
    <citation type="journal article" date="2013" name="PLoS Genet.">
        <title>Genomic mechanisms accounting for the adaptation to parasitism in nematode-trapping fungi.</title>
        <authorList>
            <person name="Meerupati T."/>
            <person name="Andersson K.M."/>
            <person name="Friman E."/>
            <person name="Kumar D."/>
            <person name="Tunlid A."/>
            <person name="Ahren D."/>
        </authorList>
    </citation>
    <scope>NUCLEOTIDE SEQUENCE [LARGE SCALE GENOMIC DNA]</scope>
    <source>
        <strain evidence="3 4">CBS 200.50</strain>
    </source>
</reference>
<organism evidence="3 4">
    <name type="scientific">Dactylellina haptotyla (strain CBS 200.50)</name>
    <name type="common">Nematode-trapping fungus</name>
    <name type="synonym">Monacrosporium haptotylum</name>
    <dbReference type="NCBI Taxonomy" id="1284197"/>
    <lineage>
        <taxon>Eukaryota</taxon>
        <taxon>Fungi</taxon>
        <taxon>Dikarya</taxon>
        <taxon>Ascomycota</taxon>
        <taxon>Pezizomycotina</taxon>
        <taxon>Orbiliomycetes</taxon>
        <taxon>Orbiliales</taxon>
        <taxon>Orbiliaceae</taxon>
        <taxon>Dactylellina</taxon>
    </lineage>
</organism>
<evidence type="ECO:0000313" key="3">
    <source>
        <dbReference type="EMBL" id="EPS44200.1"/>
    </source>
</evidence>
<reference evidence="4" key="2">
    <citation type="submission" date="2013-04" db="EMBL/GenBank/DDBJ databases">
        <title>Genomic mechanisms accounting for the adaptation to parasitism in nematode-trapping fungi.</title>
        <authorList>
            <person name="Ahren D.G."/>
        </authorList>
    </citation>
    <scope>NUCLEOTIDE SEQUENCE [LARGE SCALE GENOMIC DNA]</scope>
    <source>
        <strain evidence="4">CBS 200.50</strain>
    </source>
</reference>
<feature type="region of interest" description="Disordered" evidence="1">
    <location>
        <begin position="216"/>
        <end position="243"/>
    </location>
</feature>
<feature type="compositionally biased region" description="Basic and acidic residues" evidence="1">
    <location>
        <begin position="229"/>
        <end position="243"/>
    </location>
</feature>
<protein>
    <recommendedName>
        <fullName evidence="2">DUF7580 domain-containing protein</fullName>
    </recommendedName>
</protein>
<dbReference type="STRING" id="1284197.S8AMN8"/>
<evidence type="ECO:0000256" key="1">
    <source>
        <dbReference type="SAM" id="MobiDB-lite"/>
    </source>
</evidence>
<dbReference type="AlphaFoldDB" id="S8AMN8"/>
<evidence type="ECO:0000259" key="2">
    <source>
        <dbReference type="Pfam" id="PF24476"/>
    </source>
</evidence>
<dbReference type="OMA" id="MERPWSA"/>
<gene>
    <name evidence="3" type="ORF">H072_1881</name>
</gene>
<dbReference type="PANTHER" id="PTHR35186:SF4">
    <property type="entry name" value="PRION-INHIBITION AND PROPAGATION HELO DOMAIN-CONTAINING PROTEIN"/>
    <property type="match status" value="1"/>
</dbReference>
<accession>S8AMN8</accession>
<dbReference type="EMBL" id="AQGS01000057">
    <property type="protein sequence ID" value="EPS44200.1"/>
    <property type="molecule type" value="Genomic_DNA"/>
</dbReference>
<comment type="caution">
    <text evidence="3">The sequence shown here is derived from an EMBL/GenBank/DDBJ whole genome shotgun (WGS) entry which is preliminary data.</text>
</comment>
<dbReference type="Pfam" id="PF24476">
    <property type="entry name" value="DUF7580"/>
    <property type="match status" value="1"/>
</dbReference>